<reference evidence="1" key="1">
    <citation type="journal article" date="2023" name="Int. J. Syst. Evol. Microbiol.">
        <title>&lt;i&gt;Clostridium folliculivorans&lt;/i&gt; sp. nov., isolated from soil samples of an organic paddy in Japan.</title>
        <authorList>
            <person name="Tazawa J."/>
            <person name="Kobayashi H."/>
            <person name="Tanizawa Y."/>
            <person name="Uchino A."/>
            <person name="Tanaka F."/>
            <person name="Urashima Y."/>
            <person name="Miura S."/>
            <person name="Sakamoto M."/>
            <person name="Ohkuma M."/>
            <person name="Tohno M."/>
        </authorList>
    </citation>
    <scope>NUCLEOTIDE SEQUENCE</scope>
    <source>
        <strain evidence="1">D1-1</strain>
    </source>
</reference>
<sequence>MGLSLSNIIFLVDNWGIRTDYIDVSLHIRNRFRIEGMDLYNPTGQYIKNTLKRENYNGKSKNCIIRAR</sequence>
<keyword evidence="2" id="KW-1185">Reference proteome</keyword>
<gene>
    <name evidence="1" type="ORF">CFOLD11_45170</name>
</gene>
<name>A0A9W6DCN6_9CLOT</name>
<proteinExistence type="predicted"/>
<accession>A0A9W6DCN6</accession>
<comment type="caution">
    <text evidence="1">The sequence shown here is derived from an EMBL/GenBank/DDBJ whole genome shotgun (WGS) entry which is preliminary data.</text>
</comment>
<organism evidence="1 2">
    <name type="scientific">Clostridium folliculivorans</name>
    <dbReference type="NCBI Taxonomy" id="2886038"/>
    <lineage>
        <taxon>Bacteria</taxon>
        <taxon>Bacillati</taxon>
        <taxon>Bacillota</taxon>
        <taxon>Clostridia</taxon>
        <taxon>Eubacteriales</taxon>
        <taxon>Clostridiaceae</taxon>
        <taxon>Clostridium</taxon>
    </lineage>
</organism>
<dbReference type="AlphaFoldDB" id="A0A9W6DCN6"/>
<protein>
    <submittedName>
        <fullName evidence="1">Uncharacterized protein</fullName>
    </submittedName>
</protein>
<dbReference type="EMBL" id="BQXY01000015">
    <property type="protein sequence ID" value="GKU27690.1"/>
    <property type="molecule type" value="Genomic_DNA"/>
</dbReference>
<evidence type="ECO:0000313" key="2">
    <source>
        <dbReference type="Proteomes" id="UP001057868"/>
    </source>
</evidence>
<dbReference type="Proteomes" id="UP001057868">
    <property type="component" value="Unassembled WGS sequence"/>
</dbReference>
<evidence type="ECO:0000313" key="1">
    <source>
        <dbReference type="EMBL" id="GKU27690.1"/>
    </source>
</evidence>